<reference evidence="3" key="1">
    <citation type="journal article" date="2019" name="Int. J. Syst. Evol. Microbiol.">
        <title>The Global Catalogue of Microorganisms (GCM) 10K type strain sequencing project: providing services to taxonomists for standard genome sequencing and annotation.</title>
        <authorList>
            <consortium name="The Broad Institute Genomics Platform"/>
            <consortium name="The Broad Institute Genome Sequencing Center for Infectious Disease"/>
            <person name="Wu L."/>
            <person name="Ma J."/>
        </authorList>
    </citation>
    <scope>NUCLEOTIDE SEQUENCE [LARGE SCALE GENOMIC DNA]</scope>
    <source>
        <strain evidence="3">JCM 18014</strain>
    </source>
</reference>
<organism evidence="2 3">
    <name type="scientific">Erythrobacter westpacificensis</name>
    <dbReference type="NCBI Taxonomy" id="1055231"/>
    <lineage>
        <taxon>Bacteria</taxon>
        <taxon>Pseudomonadati</taxon>
        <taxon>Pseudomonadota</taxon>
        <taxon>Alphaproteobacteria</taxon>
        <taxon>Sphingomonadales</taxon>
        <taxon>Erythrobacteraceae</taxon>
        <taxon>Erythrobacter/Porphyrobacter group</taxon>
        <taxon>Erythrobacter</taxon>
    </lineage>
</organism>
<evidence type="ECO:0000313" key="2">
    <source>
        <dbReference type="EMBL" id="GAA5063639.1"/>
    </source>
</evidence>
<evidence type="ECO:0000256" key="1">
    <source>
        <dbReference type="SAM" id="MobiDB-lite"/>
    </source>
</evidence>
<dbReference type="RefSeq" id="WP_346034162.1">
    <property type="nucleotide sequence ID" value="NZ_BAABHV010000036.1"/>
</dbReference>
<name>A0ABP9KQG8_9SPHN</name>
<evidence type="ECO:0000313" key="3">
    <source>
        <dbReference type="Proteomes" id="UP001500518"/>
    </source>
</evidence>
<comment type="caution">
    <text evidence="2">The sequence shown here is derived from an EMBL/GenBank/DDBJ whole genome shotgun (WGS) entry which is preliminary data.</text>
</comment>
<accession>A0ABP9KQG8</accession>
<gene>
    <name evidence="2" type="ORF">GCM10023208_34820</name>
</gene>
<keyword evidence="3" id="KW-1185">Reference proteome</keyword>
<sequence>MARHPVTREQRYHPAPKIIGQQPDLFGGPTVTHEVSRRSVPNNFGRQLLAYHLADHIADLENDHEAAPQP</sequence>
<feature type="compositionally biased region" description="Basic and acidic residues" evidence="1">
    <location>
        <begin position="1"/>
        <end position="12"/>
    </location>
</feature>
<protein>
    <submittedName>
        <fullName evidence="2">Uncharacterized protein</fullName>
    </submittedName>
</protein>
<feature type="region of interest" description="Disordered" evidence="1">
    <location>
        <begin position="1"/>
        <end position="36"/>
    </location>
</feature>
<dbReference type="EMBL" id="BAABHV010000036">
    <property type="protein sequence ID" value="GAA5063639.1"/>
    <property type="molecule type" value="Genomic_DNA"/>
</dbReference>
<dbReference type="Proteomes" id="UP001500518">
    <property type="component" value="Unassembled WGS sequence"/>
</dbReference>
<proteinExistence type="predicted"/>